<keyword evidence="6 7" id="KW-0472">Membrane</keyword>
<comment type="subcellular location">
    <subcellularLocation>
        <location evidence="1 7">Cell membrane</location>
        <topology evidence="1 7">Multi-pass membrane protein</topology>
    </subcellularLocation>
</comment>
<feature type="transmembrane region" description="Helical" evidence="7">
    <location>
        <begin position="230"/>
        <end position="253"/>
    </location>
</feature>
<dbReference type="KEGG" id="pbj:VN24_20405"/>
<dbReference type="GO" id="GO:0005886">
    <property type="term" value="C:plasma membrane"/>
    <property type="evidence" value="ECO:0007669"/>
    <property type="project" value="UniProtKB-SubCell"/>
</dbReference>
<dbReference type="STRING" id="1126833.VN24_20405"/>
<evidence type="ECO:0000256" key="5">
    <source>
        <dbReference type="ARBA" id="ARBA00022989"/>
    </source>
</evidence>
<dbReference type="EMBL" id="CP011058">
    <property type="protein sequence ID" value="AJY76498.1"/>
    <property type="molecule type" value="Genomic_DNA"/>
</dbReference>
<protein>
    <submittedName>
        <fullName evidence="9">Nitrate ABC transporter permease</fullName>
    </submittedName>
</protein>
<dbReference type="PANTHER" id="PTHR30151">
    <property type="entry name" value="ALKANE SULFONATE ABC TRANSPORTER-RELATED, MEMBRANE SUBUNIT"/>
    <property type="match status" value="1"/>
</dbReference>
<dbReference type="PATRIC" id="fig|1126833.4.peg.4491"/>
<evidence type="ECO:0000313" key="10">
    <source>
        <dbReference type="Proteomes" id="UP000032633"/>
    </source>
</evidence>
<feature type="transmembrane region" description="Helical" evidence="7">
    <location>
        <begin position="177"/>
        <end position="210"/>
    </location>
</feature>
<dbReference type="PROSITE" id="PS50928">
    <property type="entry name" value="ABC_TM1"/>
    <property type="match status" value="1"/>
</dbReference>
<evidence type="ECO:0000256" key="2">
    <source>
        <dbReference type="ARBA" id="ARBA00022448"/>
    </source>
</evidence>
<sequence>MAVKTTRRRSKGRNAGTAGRLLPPVIVLAAFIAFWEASVHLLRVETWILPAPSDIAREAIAAGPRLIQHTLATVQLTLLGFAAGAAAGFVLAALLHLVPWAREGVYPLLVLSQNIPIVAIGPLLMIWFGFGLLPKLLLVMMVCFFPVSVAMLSGLAQSDPKLDNYMRMIGAGKARLFVSLELPGAVPYLFSGLKIAASYSVLSAVVAEWLGSDRGLGYFMLLSSKGFQTARVFAAVLVIVALSLCMFGVIVLAQRLTMRWRPRKGE</sequence>
<dbReference type="RefSeq" id="WP_045671924.1">
    <property type="nucleotide sequence ID" value="NZ_CP011058.1"/>
</dbReference>
<evidence type="ECO:0000256" key="6">
    <source>
        <dbReference type="ARBA" id="ARBA00023136"/>
    </source>
</evidence>
<dbReference type="GO" id="GO:0055085">
    <property type="term" value="P:transmembrane transport"/>
    <property type="evidence" value="ECO:0007669"/>
    <property type="project" value="InterPro"/>
</dbReference>
<name>A0A0D5NNK1_9BACL</name>
<evidence type="ECO:0000256" key="7">
    <source>
        <dbReference type="RuleBase" id="RU363032"/>
    </source>
</evidence>
<dbReference type="AlphaFoldDB" id="A0A0D5NNK1"/>
<keyword evidence="3" id="KW-1003">Cell membrane</keyword>
<dbReference type="SUPFAM" id="SSF161098">
    <property type="entry name" value="MetI-like"/>
    <property type="match status" value="1"/>
</dbReference>
<evidence type="ECO:0000313" key="9">
    <source>
        <dbReference type="EMBL" id="AJY76498.1"/>
    </source>
</evidence>
<keyword evidence="5 7" id="KW-1133">Transmembrane helix</keyword>
<evidence type="ECO:0000256" key="3">
    <source>
        <dbReference type="ARBA" id="ARBA00022475"/>
    </source>
</evidence>
<proteinExistence type="inferred from homology"/>
<dbReference type="Gene3D" id="1.10.3720.10">
    <property type="entry name" value="MetI-like"/>
    <property type="match status" value="1"/>
</dbReference>
<evidence type="ECO:0000259" key="8">
    <source>
        <dbReference type="PROSITE" id="PS50928"/>
    </source>
</evidence>
<reference evidence="9 10" key="1">
    <citation type="journal article" date="2015" name="J. Biotechnol.">
        <title>Complete genome sequence of Paenibacillus beijingensis 7188(T) (=DSM 24997(T)), a novel rhizobacterium from jujube garden soil.</title>
        <authorList>
            <person name="Kwak Y."/>
            <person name="Shin J.H."/>
        </authorList>
    </citation>
    <scope>NUCLEOTIDE SEQUENCE [LARGE SCALE GENOMIC DNA]</scope>
    <source>
        <strain evidence="9 10">DSM 24997</strain>
    </source>
</reference>
<dbReference type="InterPro" id="IPR035906">
    <property type="entry name" value="MetI-like_sf"/>
</dbReference>
<feature type="transmembrane region" description="Helical" evidence="7">
    <location>
        <begin position="21"/>
        <end position="42"/>
    </location>
</feature>
<feature type="transmembrane region" description="Helical" evidence="7">
    <location>
        <begin position="76"/>
        <end position="98"/>
    </location>
</feature>
<organism evidence="9 10">
    <name type="scientific">Paenibacillus beijingensis</name>
    <dbReference type="NCBI Taxonomy" id="1126833"/>
    <lineage>
        <taxon>Bacteria</taxon>
        <taxon>Bacillati</taxon>
        <taxon>Bacillota</taxon>
        <taxon>Bacilli</taxon>
        <taxon>Bacillales</taxon>
        <taxon>Paenibacillaceae</taxon>
        <taxon>Paenibacillus</taxon>
    </lineage>
</organism>
<feature type="domain" description="ABC transmembrane type-1" evidence="8">
    <location>
        <begin position="70"/>
        <end position="250"/>
    </location>
</feature>
<comment type="similarity">
    <text evidence="7">Belongs to the binding-protein-dependent transport system permease family.</text>
</comment>
<keyword evidence="4 7" id="KW-0812">Transmembrane</keyword>
<dbReference type="CDD" id="cd06261">
    <property type="entry name" value="TM_PBP2"/>
    <property type="match status" value="1"/>
</dbReference>
<keyword evidence="10" id="KW-1185">Reference proteome</keyword>
<dbReference type="Pfam" id="PF00528">
    <property type="entry name" value="BPD_transp_1"/>
    <property type="match status" value="1"/>
</dbReference>
<dbReference type="HOGENOM" id="CLU_046113_2_1_9"/>
<gene>
    <name evidence="9" type="ORF">VN24_20405</name>
</gene>
<dbReference type="PANTHER" id="PTHR30151:SF20">
    <property type="entry name" value="ABC TRANSPORTER PERMEASE PROTEIN HI_0355-RELATED"/>
    <property type="match status" value="1"/>
</dbReference>
<keyword evidence="2 7" id="KW-0813">Transport</keyword>
<evidence type="ECO:0000256" key="4">
    <source>
        <dbReference type="ARBA" id="ARBA00022692"/>
    </source>
</evidence>
<feature type="transmembrane region" description="Helical" evidence="7">
    <location>
        <begin position="136"/>
        <end position="156"/>
    </location>
</feature>
<feature type="transmembrane region" description="Helical" evidence="7">
    <location>
        <begin position="105"/>
        <end position="130"/>
    </location>
</feature>
<dbReference type="InterPro" id="IPR000515">
    <property type="entry name" value="MetI-like"/>
</dbReference>
<dbReference type="OrthoDB" id="9804353at2"/>
<evidence type="ECO:0000256" key="1">
    <source>
        <dbReference type="ARBA" id="ARBA00004651"/>
    </source>
</evidence>
<accession>A0A0D5NNK1</accession>
<dbReference type="Proteomes" id="UP000032633">
    <property type="component" value="Chromosome"/>
</dbReference>
<reference evidence="10" key="2">
    <citation type="submission" date="2015-03" db="EMBL/GenBank/DDBJ databases">
        <title>Genome sequence of Paenibacillus beijingensis strain DSM 24997T.</title>
        <authorList>
            <person name="Kwak Y."/>
            <person name="Shin J.-H."/>
        </authorList>
    </citation>
    <scope>NUCLEOTIDE SEQUENCE [LARGE SCALE GENOMIC DNA]</scope>
    <source>
        <strain evidence="10">DSM 24997</strain>
    </source>
</reference>